<evidence type="ECO:0000256" key="1">
    <source>
        <dbReference type="SAM" id="MobiDB-lite"/>
    </source>
</evidence>
<name>A0A1I8F9Y1_9PLAT</name>
<evidence type="ECO:0000313" key="3">
    <source>
        <dbReference type="WBParaSite" id="maker-unitig_25550-snap-gene-0.0-mRNA-1"/>
    </source>
</evidence>
<dbReference type="WBParaSite" id="maker-unitig_25550-snap-gene-0.0-mRNA-1">
    <property type="protein sequence ID" value="maker-unitig_25550-snap-gene-0.0-mRNA-1"/>
    <property type="gene ID" value="maker-unitig_25550-snap-gene-0.0"/>
</dbReference>
<organism evidence="2 3">
    <name type="scientific">Macrostomum lignano</name>
    <dbReference type="NCBI Taxonomy" id="282301"/>
    <lineage>
        <taxon>Eukaryota</taxon>
        <taxon>Metazoa</taxon>
        <taxon>Spiralia</taxon>
        <taxon>Lophotrochozoa</taxon>
        <taxon>Platyhelminthes</taxon>
        <taxon>Rhabditophora</taxon>
        <taxon>Macrostomorpha</taxon>
        <taxon>Macrostomida</taxon>
        <taxon>Macrostomidae</taxon>
        <taxon>Macrostomum</taxon>
    </lineage>
</organism>
<proteinExistence type="predicted"/>
<feature type="compositionally biased region" description="Polar residues" evidence="1">
    <location>
        <begin position="1"/>
        <end position="27"/>
    </location>
</feature>
<dbReference type="Proteomes" id="UP000095280">
    <property type="component" value="Unplaced"/>
</dbReference>
<sequence length="185" mass="20811">TGAKLTSSRSTRGTDQSNWKNQAPESTKSTDENYGRRRYYRTEFSPESRTILCDLHDHAYGPFSNHFWTCRLHLQTPHLNVEPFAADAVRARSGRNSQRWCPSLTLRGPTSTCGHQRATKFYFQVFTILASGVLPTLLRISPVQFPDRGGSGIRVNLPLRRPTGQLAGNDLFKSDSALSFFTCVD</sequence>
<reference evidence="3" key="1">
    <citation type="submission" date="2016-11" db="UniProtKB">
        <authorList>
            <consortium name="WormBaseParasite"/>
        </authorList>
    </citation>
    <scope>IDENTIFICATION</scope>
</reference>
<keyword evidence="2" id="KW-1185">Reference proteome</keyword>
<accession>A0A1I8F9Y1</accession>
<protein>
    <submittedName>
        <fullName evidence="3">PLAT domain-containing protein</fullName>
    </submittedName>
</protein>
<dbReference type="AlphaFoldDB" id="A0A1I8F9Y1"/>
<feature type="region of interest" description="Disordered" evidence="1">
    <location>
        <begin position="1"/>
        <end position="34"/>
    </location>
</feature>
<evidence type="ECO:0000313" key="2">
    <source>
        <dbReference type="Proteomes" id="UP000095280"/>
    </source>
</evidence>